<keyword evidence="2" id="KW-0732">Signal</keyword>
<dbReference type="RefSeq" id="WP_119858117.1">
    <property type="nucleotide sequence ID" value="NZ_QYYD01000020.1"/>
</dbReference>
<feature type="chain" id="PRO_5019222035" evidence="2">
    <location>
        <begin position="19"/>
        <end position="131"/>
    </location>
</feature>
<evidence type="ECO:0000313" key="4">
    <source>
        <dbReference type="Proteomes" id="UP000285523"/>
    </source>
</evidence>
<evidence type="ECO:0000256" key="1">
    <source>
        <dbReference type="SAM" id="MobiDB-lite"/>
    </source>
</evidence>
<organism evidence="3 4">
    <name type="scientific">Rhodopseudomonas palustris</name>
    <dbReference type="NCBI Taxonomy" id="1076"/>
    <lineage>
        <taxon>Bacteria</taxon>
        <taxon>Pseudomonadati</taxon>
        <taxon>Pseudomonadota</taxon>
        <taxon>Alphaproteobacteria</taxon>
        <taxon>Hyphomicrobiales</taxon>
        <taxon>Nitrobacteraceae</taxon>
        <taxon>Rhodopseudomonas</taxon>
    </lineage>
</organism>
<dbReference type="EMBL" id="QYYD01000020">
    <property type="protein sequence ID" value="RJF69991.1"/>
    <property type="molecule type" value="Genomic_DNA"/>
</dbReference>
<dbReference type="OrthoDB" id="8255725at2"/>
<dbReference type="AlphaFoldDB" id="A0A418V230"/>
<feature type="signal peptide" evidence="2">
    <location>
        <begin position="1"/>
        <end position="18"/>
    </location>
</feature>
<feature type="region of interest" description="Disordered" evidence="1">
    <location>
        <begin position="81"/>
        <end position="100"/>
    </location>
</feature>
<gene>
    <name evidence="3" type="ORF">D4Q52_18870</name>
</gene>
<sequence length="131" mass="14063">MKKMLVMVALLASSAALAQNASAPPMVGDRPLVQVKPRGDKMAKSDGAKQDKSGKPPIAEQLQACLEIEDGSKERLDCFDAIFPPKPKTPKKGAKQAPAKAVADCRFTKEQDERLACYNGFAEALPKPPKT</sequence>
<dbReference type="Proteomes" id="UP000285523">
    <property type="component" value="Unassembled WGS sequence"/>
</dbReference>
<accession>A0A418V230</accession>
<evidence type="ECO:0000313" key="3">
    <source>
        <dbReference type="EMBL" id="RJF69991.1"/>
    </source>
</evidence>
<protein>
    <submittedName>
        <fullName evidence="3">Uncharacterized protein</fullName>
    </submittedName>
</protein>
<proteinExistence type="predicted"/>
<name>A0A418V230_RHOPL</name>
<evidence type="ECO:0000256" key="2">
    <source>
        <dbReference type="SAM" id="SignalP"/>
    </source>
</evidence>
<comment type="caution">
    <text evidence="3">The sequence shown here is derived from an EMBL/GenBank/DDBJ whole genome shotgun (WGS) entry which is preliminary data.</text>
</comment>
<feature type="compositionally biased region" description="Basic and acidic residues" evidence="1">
    <location>
        <begin position="37"/>
        <end position="54"/>
    </location>
</feature>
<feature type="region of interest" description="Disordered" evidence="1">
    <location>
        <begin position="19"/>
        <end position="58"/>
    </location>
</feature>
<reference evidence="3 4" key="1">
    <citation type="submission" date="2018-09" db="EMBL/GenBank/DDBJ databases">
        <title>Draft genome sequence of Rhodopseudomonas palustris 2.1.18.</title>
        <authorList>
            <person name="Robertson S.L."/>
            <person name="Meyer T.E."/>
            <person name="Kyndt J.A."/>
        </authorList>
    </citation>
    <scope>NUCLEOTIDE SEQUENCE [LARGE SCALE GENOMIC DNA]</scope>
    <source>
        <strain evidence="3 4">2.1.18</strain>
    </source>
</reference>